<evidence type="ECO:0000313" key="2">
    <source>
        <dbReference type="Proteomes" id="UP000886998"/>
    </source>
</evidence>
<gene>
    <name evidence="1" type="ORF">TNIN_168691</name>
</gene>
<evidence type="ECO:0000313" key="1">
    <source>
        <dbReference type="EMBL" id="GFS32235.1"/>
    </source>
</evidence>
<keyword evidence="2" id="KW-1185">Reference proteome</keyword>
<dbReference type="Proteomes" id="UP000886998">
    <property type="component" value="Unassembled WGS sequence"/>
</dbReference>
<name>A0A8X6I6H5_9ARAC</name>
<proteinExistence type="predicted"/>
<dbReference type="EMBL" id="BMAV01024329">
    <property type="protein sequence ID" value="GFS32235.1"/>
    <property type="molecule type" value="Genomic_DNA"/>
</dbReference>
<comment type="caution">
    <text evidence="1">The sequence shown here is derived from an EMBL/GenBank/DDBJ whole genome shotgun (WGS) entry which is preliminary data.</text>
</comment>
<protein>
    <submittedName>
        <fullName evidence="1">Uncharacterized protein</fullName>
    </submittedName>
</protein>
<dbReference type="AlphaFoldDB" id="A0A8X6I6H5"/>
<sequence>MNKVAIEVPFQVSNIIAENKKSHEDSEITKTTIFLEVANVFVDSFKNKTGILPAMKSAQLSENTAMKRVELMISDVTSQFYLCSFFSLKLSELTDIVDTAQC</sequence>
<accession>A0A8X6I6H5</accession>
<organism evidence="1 2">
    <name type="scientific">Trichonephila inaurata madagascariensis</name>
    <dbReference type="NCBI Taxonomy" id="2747483"/>
    <lineage>
        <taxon>Eukaryota</taxon>
        <taxon>Metazoa</taxon>
        <taxon>Ecdysozoa</taxon>
        <taxon>Arthropoda</taxon>
        <taxon>Chelicerata</taxon>
        <taxon>Arachnida</taxon>
        <taxon>Araneae</taxon>
        <taxon>Araneomorphae</taxon>
        <taxon>Entelegynae</taxon>
        <taxon>Araneoidea</taxon>
        <taxon>Nephilidae</taxon>
        <taxon>Trichonephila</taxon>
        <taxon>Trichonephila inaurata</taxon>
    </lineage>
</organism>
<dbReference type="OrthoDB" id="6416985at2759"/>
<reference evidence="1" key="1">
    <citation type="submission" date="2020-08" db="EMBL/GenBank/DDBJ databases">
        <title>Multicomponent nature underlies the extraordinary mechanical properties of spider dragline silk.</title>
        <authorList>
            <person name="Kono N."/>
            <person name="Nakamura H."/>
            <person name="Mori M."/>
            <person name="Yoshida Y."/>
            <person name="Ohtoshi R."/>
            <person name="Malay A.D."/>
            <person name="Moran D.A.P."/>
            <person name="Tomita M."/>
            <person name="Numata K."/>
            <person name="Arakawa K."/>
        </authorList>
    </citation>
    <scope>NUCLEOTIDE SEQUENCE</scope>
</reference>